<feature type="region of interest" description="Disordered" evidence="1">
    <location>
        <begin position="214"/>
        <end position="251"/>
    </location>
</feature>
<feature type="compositionally biased region" description="Low complexity" evidence="1">
    <location>
        <begin position="80"/>
        <end position="100"/>
    </location>
</feature>
<organism evidence="2 3">
    <name type="scientific">Gekko japonicus</name>
    <name type="common">Schlegel's Japanese gecko</name>
    <dbReference type="NCBI Taxonomy" id="146911"/>
    <lineage>
        <taxon>Eukaryota</taxon>
        <taxon>Metazoa</taxon>
        <taxon>Chordata</taxon>
        <taxon>Craniata</taxon>
        <taxon>Vertebrata</taxon>
        <taxon>Euteleostomi</taxon>
        <taxon>Lepidosauria</taxon>
        <taxon>Squamata</taxon>
        <taxon>Bifurcata</taxon>
        <taxon>Gekkota</taxon>
        <taxon>Gekkonidae</taxon>
        <taxon>Gekkoninae</taxon>
        <taxon>Gekko</taxon>
    </lineage>
</organism>
<feature type="compositionally biased region" description="Low complexity" evidence="1">
    <location>
        <begin position="159"/>
        <end position="169"/>
    </location>
</feature>
<name>A0ABM1KKM1_GEKJA</name>
<evidence type="ECO:0000256" key="1">
    <source>
        <dbReference type="SAM" id="MobiDB-lite"/>
    </source>
</evidence>
<reference evidence="3" key="1">
    <citation type="submission" date="2025-08" db="UniProtKB">
        <authorList>
            <consortium name="RefSeq"/>
        </authorList>
    </citation>
    <scope>IDENTIFICATION</scope>
</reference>
<accession>A0ABM1KKM1</accession>
<feature type="compositionally biased region" description="Basic and acidic residues" evidence="1">
    <location>
        <begin position="63"/>
        <end position="74"/>
    </location>
</feature>
<feature type="compositionally biased region" description="Gly residues" evidence="1">
    <location>
        <begin position="124"/>
        <end position="135"/>
    </location>
</feature>
<gene>
    <name evidence="3" type="primary">LOC107116774</name>
</gene>
<feature type="non-terminal residue" evidence="3">
    <location>
        <position position="251"/>
    </location>
</feature>
<sequence>MPATPPASWGPKRGPSGTWKGSRVPGCPTRPASLDRPEDPDPRGGWASQAGGGPGGKRASSAGREERAEQEDTSRPPSRPASLPACLPGTGLPPLRGPDLQRQRRRAPTRGLCKGRAPLRIGGEAFGGAGQGSFGAGDRPFLAWSPPEGKESPARFGTPAGSPGASSSAWSAARCASEGLLLPLDPIRTLTPHTPEPRGAPADKYFILNTNQQHTRTSVQRSAVEVPKARETFPPGGCGENQTADLTKDGK</sequence>
<proteinExistence type="predicted"/>
<feature type="compositionally biased region" description="Basic and acidic residues" evidence="1">
    <location>
        <begin position="33"/>
        <end position="42"/>
    </location>
</feature>
<dbReference type="GeneID" id="107116774"/>
<protein>
    <submittedName>
        <fullName evidence="3">Proline-rich proteoglycan 2-like</fullName>
    </submittedName>
</protein>
<dbReference type="Proteomes" id="UP000694871">
    <property type="component" value="Unplaced"/>
</dbReference>
<evidence type="ECO:0000313" key="2">
    <source>
        <dbReference type="Proteomes" id="UP000694871"/>
    </source>
</evidence>
<feature type="region of interest" description="Disordered" evidence="1">
    <location>
        <begin position="1"/>
        <end position="169"/>
    </location>
</feature>
<evidence type="ECO:0000313" key="3">
    <source>
        <dbReference type="RefSeq" id="XP_015274258.1"/>
    </source>
</evidence>
<keyword evidence="2" id="KW-1185">Reference proteome</keyword>
<dbReference type="RefSeq" id="XP_015274258.1">
    <property type="nucleotide sequence ID" value="XM_015418772.1"/>
</dbReference>